<keyword evidence="2" id="KW-0659">Purine metabolism</keyword>
<dbReference type="EMBL" id="CP091508">
    <property type="protein sequence ID" value="UOO81285.1"/>
    <property type="molecule type" value="Genomic_DNA"/>
</dbReference>
<evidence type="ECO:0000313" key="4">
    <source>
        <dbReference type="EMBL" id="UOO81285.1"/>
    </source>
</evidence>
<dbReference type="Proteomes" id="UP000829817">
    <property type="component" value="Chromosome"/>
</dbReference>
<dbReference type="HAMAP" id="MF_00813">
    <property type="entry name" value="Allantoicase"/>
    <property type="match status" value="1"/>
</dbReference>
<dbReference type="NCBIfam" id="TIGR02961">
    <property type="entry name" value="allantoicase"/>
    <property type="match status" value="1"/>
</dbReference>
<feature type="domain" description="Allantoicase" evidence="3">
    <location>
        <begin position="35"/>
        <end position="179"/>
    </location>
</feature>
<gene>
    <name evidence="2 4" type="primary">alc</name>
    <name evidence="4" type="ORF">LVJ83_09975</name>
</gene>
<feature type="domain" description="Allantoicase" evidence="3">
    <location>
        <begin position="201"/>
        <end position="344"/>
    </location>
</feature>
<keyword evidence="2 4" id="KW-0378">Hydrolase</keyword>
<dbReference type="PIRSF" id="PIRSF016516">
    <property type="entry name" value="Allantoicase"/>
    <property type="match status" value="1"/>
</dbReference>
<dbReference type="InterPro" id="IPR005164">
    <property type="entry name" value="Allantoicase"/>
</dbReference>
<proteinExistence type="inferred from homology"/>
<evidence type="ECO:0000256" key="2">
    <source>
        <dbReference type="HAMAP-Rule" id="MF_00813"/>
    </source>
</evidence>
<dbReference type="PANTHER" id="PTHR12045:SF3">
    <property type="entry name" value="INACTIVE ALLANTOICASE-RELATED"/>
    <property type="match status" value="1"/>
</dbReference>
<comment type="catalytic activity">
    <reaction evidence="2">
        <text>allantoate + H2O = (S)-ureidoglycolate + urea</text>
        <dbReference type="Rhea" id="RHEA:11016"/>
        <dbReference type="ChEBI" id="CHEBI:15377"/>
        <dbReference type="ChEBI" id="CHEBI:16199"/>
        <dbReference type="ChEBI" id="CHEBI:17536"/>
        <dbReference type="ChEBI" id="CHEBI:57296"/>
        <dbReference type="EC" id="3.5.3.4"/>
    </reaction>
</comment>
<dbReference type="SUPFAM" id="SSF49785">
    <property type="entry name" value="Galactose-binding domain-like"/>
    <property type="match status" value="2"/>
</dbReference>
<protein>
    <recommendedName>
        <fullName evidence="2">Probable allantoicase</fullName>
        <ecNumber evidence="2">3.5.3.4</ecNumber>
    </recommendedName>
    <alternativeName>
        <fullName evidence="2">Allantoate amidinohydrolase</fullName>
    </alternativeName>
</protein>
<comment type="pathway">
    <text evidence="2">Nitrogen metabolism; (S)-allantoin degradation; (S)-ureidoglycolate from allantoate (aminidohydrolase route): step 1/1.</text>
</comment>
<keyword evidence="5" id="KW-1185">Reference proteome</keyword>
<evidence type="ECO:0000259" key="3">
    <source>
        <dbReference type="Pfam" id="PF03561"/>
    </source>
</evidence>
<dbReference type="Gene3D" id="2.60.120.260">
    <property type="entry name" value="Galactose-binding domain-like"/>
    <property type="match status" value="2"/>
</dbReference>
<dbReference type="GO" id="GO:0004037">
    <property type="term" value="F:allantoicase activity"/>
    <property type="evidence" value="ECO:0007669"/>
    <property type="project" value="UniProtKB-EC"/>
</dbReference>
<name>A0ABY4DRE1_9NEIS</name>
<accession>A0ABY4DRE1</accession>
<comment type="similarity">
    <text evidence="1 2">Belongs to the allantoicase family.</text>
</comment>
<dbReference type="InterPro" id="IPR008979">
    <property type="entry name" value="Galactose-bd-like_sf"/>
</dbReference>
<evidence type="ECO:0000256" key="1">
    <source>
        <dbReference type="ARBA" id="ARBA00009242"/>
    </source>
</evidence>
<dbReference type="Pfam" id="PF03561">
    <property type="entry name" value="Allantoicase"/>
    <property type="match status" value="2"/>
</dbReference>
<reference evidence="4 5" key="1">
    <citation type="journal article" date="2022" name="Res Sq">
        <title>Evolution of multicellular longitudinally dividing oral cavity symbionts (Neisseriaceae).</title>
        <authorList>
            <person name="Nyongesa S."/>
            <person name="Weber P."/>
            <person name="Bernet E."/>
            <person name="Pullido F."/>
            <person name="Nieckarz M."/>
            <person name="Delaby M."/>
            <person name="Nieves C."/>
            <person name="Viehboeck T."/>
            <person name="Krause N."/>
            <person name="Rivera-Millot A."/>
            <person name="Nakamura A."/>
            <person name="Vischer N."/>
            <person name="VanNieuwenhze M."/>
            <person name="Brun Y."/>
            <person name="Cava F."/>
            <person name="Bulgheresi S."/>
            <person name="Veyrier F."/>
        </authorList>
    </citation>
    <scope>NUCLEOTIDE SEQUENCE [LARGE SCALE GENOMIC DNA]</scope>
    <source>
        <strain evidence="4 5">CCUG 63373m</strain>
    </source>
</reference>
<dbReference type="PANTHER" id="PTHR12045">
    <property type="entry name" value="ALLANTOICASE"/>
    <property type="match status" value="1"/>
</dbReference>
<dbReference type="InterPro" id="IPR015908">
    <property type="entry name" value="Allantoicase_dom"/>
</dbReference>
<sequence>MSQTYLPDGHIVQAKAVELPDFATRFVNLAAADFGAEVLNCSDQWFAAAERMLQSAPPVFVVGKFDDHGKWMDGWETRRKRYEGYDYAVVKLGLPGVIRGVDIDTSHFTGNFPPAASLEACRCEGMPSENTKWQTIVPSVALQGDSHCFTAVDDNREWTHVRLNIYPDGGVARLRVYGLPKVDWRALPQDELYETSAVANGGRIVAVSNAHYGVPFRLNMPGRGVNMGDGWETARRRVPGNEWCIIELGCRTQVEKIEVDTAHFKGNYPDSISIQAADVTFGTDESLPTQAMFWQTLLPQQKTEMDKQHFYGQADLNDIGAVTHVKLNIHPDGGVSRLRIWGRPSEA</sequence>
<evidence type="ECO:0000313" key="5">
    <source>
        <dbReference type="Proteomes" id="UP000829817"/>
    </source>
</evidence>
<organism evidence="4 5">
    <name type="scientific">Uruburuella testudinis</name>
    <dbReference type="NCBI Taxonomy" id="1282863"/>
    <lineage>
        <taxon>Bacteria</taxon>
        <taxon>Pseudomonadati</taxon>
        <taxon>Pseudomonadota</taxon>
        <taxon>Betaproteobacteria</taxon>
        <taxon>Neisseriales</taxon>
        <taxon>Neisseriaceae</taxon>
        <taxon>Uruburuella</taxon>
    </lineage>
</organism>
<dbReference type="RefSeq" id="WP_244784349.1">
    <property type="nucleotide sequence ID" value="NZ_CP091508.1"/>
</dbReference>
<dbReference type="EC" id="3.5.3.4" evidence="2"/>